<name>A0A1F7V1X7_9BACT</name>
<protein>
    <submittedName>
        <fullName evidence="1">Uncharacterized protein</fullName>
    </submittedName>
</protein>
<evidence type="ECO:0000313" key="1">
    <source>
        <dbReference type="EMBL" id="OGL84499.1"/>
    </source>
</evidence>
<reference evidence="1 2" key="1">
    <citation type="journal article" date="2016" name="Nat. Commun.">
        <title>Thousands of microbial genomes shed light on interconnected biogeochemical processes in an aquifer system.</title>
        <authorList>
            <person name="Anantharaman K."/>
            <person name="Brown C.T."/>
            <person name="Hug L.A."/>
            <person name="Sharon I."/>
            <person name="Castelle C.J."/>
            <person name="Probst A.J."/>
            <person name="Thomas B.C."/>
            <person name="Singh A."/>
            <person name="Wilkins M.J."/>
            <person name="Karaoz U."/>
            <person name="Brodie E.L."/>
            <person name="Williams K.H."/>
            <person name="Hubbard S.S."/>
            <person name="Banfield J.F."/>
        </authorList>
    </citation>
    <scope>NUCLEOTIDE SEQUENCE [LARGE SCALE GENOMIC DNA]</scope>
</reference>
<sequence>MQVKSEELGEDEDLVMTGAGGAGNRFRFYVIVSAEGNKRFSEEQEQRVKAAFKTVGDALESKVESIEFGPFRALISVLIPLDVAPAVFIEKGIRACNKDGNFLQFYYYVTNARKPTKKDITDYLDGLENV</sequence>
<dbReference type="Proteomes" id="UP000177704">
    <property type="component" value="Unassembled WGS sequence"/>
</dbReference>
<dbReference type="AlphaFoldDB" id="A0A1F7V1X7"/>
<organism evidence="1 2">
    <name type="scientific">Candidatus Uhrbacteria bacterium RIFCSPLOWO2_01_FULL_55_36</name>
    <dbReference type="NCBI Taxonomy" id="1802404"/>
    <lineage>
        <taxon>Bacteria</taxon>
        <taxon>Candidatus Uhriibacteriota</taxon>
    </lineage>
</organism>
<comment type="caution">
    <text evidence="1">The sequence shown here is derived from an EMBL/GenBank/DDBJ whole genome shotgun (WGS) entry which is preliminary data.</text>
</comment>
<evidence type="ECO:0000313" key="2">
    <source>
        <dbReference type="Proteomes" id="UP000177704"/>
    </source>
</evidence>
<accession>A0A1F7V1X7</accession>
<gene>
    <name evidence="1" type="ORF">A3B36_02065</name>
</gene>
<proteinExistence type="predicted"/>
<dbReference type="EMBL" id="MGEM01000023">
    <property type="protein sequence ID" value="OGL84499.1"/>
    <property type="molecule type" value="Genomic_DNA"/>
</dbReference>